<gene>
    <name evidence="2" type="ORF">Tci_700596</name>
</gene>
<comment type="caution">
    <text evidence="2">The sequence shown here is derived from an EMBL/GenBank/DDBJ whole genome shotgun (WGS) entry which is preliminary data.</text>
</comment>
<evidence type="ECO:0000313" key="2">
    <source>
        <dbReference type="EMBL" id="GFB28625.1"/>
    </source>
</evidence>
<feature type="compositionally biased region" description="Basic and acidic residues" evidence="1">
    <location>
        <begin position="166"/>
        <end position="178"/>
    </location>
</feature>
<proteinExistence type="predicted"/>
<protein>
    <recommendedName>
        <fullName evidence="3">Reverse transcriptase domain-containing protein</fullName>
    </recommendedName>
</protein>
<evidence type="ECO:0008006" key="3">
    <source>
        <dbReference type="Google" id="ProtNLM"/>
    </source>
</evidence>
<sequence length="197" mass="23007">SYVDRMTPKRTSTSVAPAMTRAAIRQLLANSVVAALEAQAANMANADNTNRNPEPREAHPIGIEEAYKITWSEFKKLLIKKYYPRTEVKKMEDELYNLTVKGINLETYPQTLEEAINISQRLMDQILKHNLVQETNDQKQKFDDRRNTTTNNNYRNNSDNNYNNRNNDHHQQQDRRQEAVRAYAVNPTKNNWVRIKD</sequence>
<reference evidence="2" key="1">
    <citation type="journal article" date="2019" name="Sci. Rep.">
        <title>Draft genome of Tanacetum cinerariifolium, the natural source of mosquito coil.</title>
        <authorList>
            <person name="Yamashiro T."/>
            <person name="Shiraishi A."/>
            <person name="Satake H."/>
            <person name="Nakayama K."/>
        </authorList>
    </citation>
    <scope>NUCLEOTIDE SEQUENCE</scope>
</reference>
<accession>A0A699LDB8</accession>
<dbReference type="AlphaFoldDB" id="A0A699LDB8"/>
<evidence type="ECO:0000256" key="1">
    <source>
        <dbReference type="SAM" id="MobiDB-lite"/>
    </source>
</evidence>
<feature type="compositionally biased region" description="Basic and acidic residues" evidence="1">
    <location>
        <begin position="136"/>
        <end position="147"/>
    </location>
</feature>
<organism evidence="2">
    <name type="scientific">Tanacetum cinerariifolium</name>
    <name type="common">Dalmatian daisy</name>
    <name type="synonym">Chrysanthemum cinerariifolium</name>
    <dbReference type="NCBI Taxonomy" id="118510"/>
    <lineage>
        <taxon>Eukaryota</taxon>
        <taxon>Viridiplantae</taxon>
        <taxon>Streptophyta</taxon>
        <taxon>Embryophyta</taxon>
        <taxon>Tracheophyta</taxon>
        <taxon>Spermatophyta</taxon>
        <taxon>Magnoliopsida</taxon>
        <taxon>eudicotyledons</taxon>
        <taxon>Gunneridae</taxon>
        <taxon>Pentapetalae</taxon>
        <taxon>asterids</taxon>
        <taxon>campanulids</taxon>
        <taxon>Asterales</taxon>
        <taxon>Asteraceae</taxon>
        <taxon>Asteroideae</taxon>
        <taxon>Anthemideae</taxon>
        <taxon>Anthemidinae</taxon>
        <taxon>Tanacetum</taxon>
    </lineage>
</organism>
<feature type="compositionally biased region" description="Low complexity" evidence="1">
    <location>
        <begin position="148"/>
        <end position="165"/>
    </location>
</feature>
<feature type="non-terminal residue" evidence="2">
    <location>
        <position position="1"/>
    </location>
</feature>
<dbReference type="EMBL" id="BKCJ010593399">
    <property type="protein sequence ID" value="GFB28625.1"/>
    <property type="molecule type" value="Genomic_DNA"/>
</dbReference>
<feature type="region of interest" description="Disordered" evidence="1">
    <location>
        <begin position="134"/>
        <end position="178"/>
    </location>
</feature>
<name>A0A699LDB8_TANCI</name>